<evidence type="ECO:0000256" key="2">
    <source>
        <dbReference type="ARBA" id="ARBA00022679"/>
    </source>
</evidence>
<dbReference type="OrthoDB" id="4062651at2759"/>
<dbReference type="InterPro" id="IPR000719">
    <property type="entry name" value="Prot_kinase_dom"/>
</dbReference>
<organism evidence="7 8">
    <name type="scientific">Exaiptasia diaphana</name>
    <name type="common">Tropical sea anemone</name>
    <name type="synonym">Aiptasia pulchella</name>
    <dbReference type="NCBI Taxonomy" id="2652724"/>
    <lineage>
        <taxon>Eukaryota</taxon>
        <taxon>Metazoa</taxon>
        <taxon>Cnidaria</taxon>
        <taxon>Anthozoa</taxon>
        <taxon>Hexacorallia</taxon>
        <taxon>Actiniaria</taxon>
        <taxon>Aiptasiidae</taxon>
        <taxon>Exaiptasia</taxon>
    </lineage>
</organism>
<feature type="domain" description="Protein kinase" evidence="6">
    <location>
        <begin position="1"/>
        <end position="116"/>
    </location>
</feature>
<sequence>MDFGLGMPVRAGVAIEAPGYLAPEQLEAREPDSRADFFSFGAVAYSMLTGKLPYPGSSADEIRRRMAEGAPEVPTSLVAEIPPKMEEILLKCLQIAPDQRYESANQLANDLEDITV</sequence>
<dbReference type="Gene3D" id="1.10.510.10">
    <property type="entry name" value="Transferase(Phosphotransferase) domain 1"/>
    <property type="match status" value="1"/>
</dbReference>
<keyword evidence="4" id="KW-0418">Kinase</keyword>
<dbReference type="KEGG" id="epa:110245723"/>
<name>A0A913XQK0_EXADI</name>
<evidence type="ECO:0000313" key="7">
    <source>
        <dbReference type="EnsemblMetazoa" id="XP_020907679.1"/>
    </source>
</evidence>
<evidence type="ECO:0000313" key="8">
    <source>
        <dbReference type="Proteomes" id="UP000887567"/>
    </source>
</evidence>
<evidence type="ECO:0000259" key="6">
    <source>
        <dbReference type="PROSITE" id="PS50011"/>
    </source>
</evidence>
<evidence type="ECO:0000256" key="1">
    <source>
        <dbReference type="ARBA" id="ARBA00022527"/>
    </source>
</evidence>
<dbReference type="GeneID" id="110245723"/>
<dbReference type="RefSeq" id="XP_020907679.1">
    <property type="nucleotide sequence ID" value="XM_021052020.1"/>
</dbReference>
<reference evidence="7" key="1">
    <citation type="submission" date="2022-11" db="UniProtKB">
        <authorList>
            <consortium name="EnsemblMetazoa"/>
        </authorList>
    </citation>
    <scope>IDENTIFICATION</scope>
</reference>
<evidence type="ECO:0000256" key="5">
    <source>
        <dbReference type="ARBA" id="ARBA00022840"/>
    </source>
</evidence>
<dbReference type="SUPFAM" id="SSF56112">
    <property type="entry name" value="Protein kinase-like (PK-like)"/>
    <property type="match status" value="1"/>
</dbReference>
<dbReference type="EnsemblMetazoa" id="XM_021052020.1">
    <property type="protein sequence ID" value="XP_020907679.1"/>
    <property type="gene ID" value="LOC110245723"/>
</dbReference>
<dbReference type="AlphaFoldDB" id="A0A913XQK0"/>
<dbReference type="GO" id="GO:0004674">
    <property type="term" value="F:protein serine/threonine kinase activity"/>
    <property type="evidence" value="ECO:0007669"/>
    <property type="project" value="UniProtKB-KW"/>
</dbReference>
<dbReference type="PROSITE" id="PS50011">
    <property type="entry name" value="PROTEIN_KINASE_DOM"/>
    <property type="match status" value="1"/>
</dbReference>
<dbReference type="PANTHER" id="PTHR24351">
    <property type="entry name" value="RIBOSOMAL PROTEIN S6 KINASE"/>
    <property type="match status" value="1"/>
</dbReference>
<keyword evidence="2" id="KW-0808">Transferase</keyword>
<dbReference type="GO" id="GO:0005524">
    <property type="term" value="F:ATP binding"/>
    <property type="evidence" value="ECO:0007669"/>
    <property type="project" value="UniProtKB-KW"/>
</dbReference>
<dbReference type="Pfam" id="PF00069">
    <property type="entry name" value="Pkinase"/>
    <property type="match status" value="1"/>
</dbReference>
<dbReference type="InterPro" id="IPR011009">
    <property type="entry name" value="Kinase-like_dom_sf"/>
</dbReference>
<dbReference type="Proteomes" id="UP000887567">
    <property type="component" value="Unplaced"/>
</dbReference>
<evidence type="ECO:0000256" key="4">
    <source>
        <dbReference type="ARBA" id="ARBA00022777"/>
    </source>
</evidence>
<keyword evidence="8" id="KW-1185">Reference proteome</keyword>
<keyword evidence="5" id="KW-0067">ATP-binding</keyword>
<protein>
    <recommendedName>
        <fullName evidence="6">Protein kinase domain-containing protein</fullName>
    </recommendedName>
</protein>
<proteinExistence type="predicted"/>
<keyword evidence="1" id="KW-0723">Serine/threonine-protein kinase</keyword>
<evidence type="ECO:0000256" key="3">
    <source>
        <dbReference type="ARBA" id="ARBA00022741"/>
    </source>
</evidence>
<accession>A0A913XQK0</accession>
<keyword evidence="3" id="KW-0547">Nucleotide-binding</keyword>